<feature type="compositionally biased region" description="Low complexity" evidence="1">
    <location>
        <begin position="74"/>
        <end position="83"/>
    </location>
</feature>
<proteinExistence type="predicted"/>
<feature type="compositionally biased region" description="Low complexity" evidence="1">
    <location>
        <begin position="20"/>
        <end position="29"/>
    </location>
</feature>
<evidence type="ECO:0000313" key="3">
    <source>
        <dbReference type="Proteomes" id="UP001341281"/>
    </source>
</evidence>
<organism evidence="2 3">
    <name type="scientific">Paspalum notatum var. saurae</name>
    <dbReference type="NCBI Taxonomy" id="547442"/>
    <lineage>
        <taxon>Eukaryota</taxon>
        <taxon>Viridiplantae</taxon>
        <taxon>Streptophyta</taxon>
        <taxon>Embryophyta</taxon>
        <taxon>Tracheophyta</taxon>
        <taxon>Spermatophyta</taxon>
        <taxon>Magnoliopsida</taxon>
        <taxon>Liliopsida</taxon>
        <taxon>Poales</taxon>
        <taxon>Poaceae</taxon>
        <taxon>PACMAD clade</taxon>
        <taxon>Panicoideae</taxon>
        <taxon>Andropogonodae</taxon>
        <taxon>Paspaleae</taxon>
        <taxon>Paspalinae</taxon>
        <taxon>Paspalum</taxon>
    </lineage>
</organism>
<feature type="compositionally biased region" description="Polar residues" evidence="1">
    <location>
        <begin position="98"/>
        <end position="109"/>
    </location>
</feature>
<keyword evidence="3" id="KW-1185">Reference proteome</keyword>
<feature type="compositionally biased region" description="Basic residues" evidence="1">
    <location>
        <begin position="110"/>
        <end position="120"/>
    </location>
</feature>
<name>A0AAQ3U795_PASNO</name>
<evidence type="ECO:0000313" key="2">
    <source>
        <dbReference type="EMBL" id="WVZ86849.1"/>
    </source>
</evidence>
<feature type="region of interest" description="Disordered" evidence="1">
    <location>
        <begin position="1"/>
        <end position="84"/>
    </location>
</feature>
<feature type="region of interest" description="Disordered" evidence="1">
    <location>
        <begin position="97"/>
        <end position="120"/>
    </location>
</feature>
<sequence>MGERQRGAARRGEAQRRRPMAALAMAARGGQPGAGPRRRPKPAHGGGLAQLACGSDRTTLAVGARGGQEPVPRPGSSSSSRRPAWLHGRFCSIRRSRIATQQPKPACNQSHHRQVNRRNRHDAALRRPWRMRLRAVMADAASVVGGELVAGGCAVSARGSGSVGTRRGATSACGAAMAGDGVRRQRQTGAATAVRQLRASAATAPSGGERHSVDGSGGCLSVTYFAIYFVVTTRSGSYST</sequence>
<accession>A0AAQ3U795</accession>
<reference evidence="2 3" key="1">
    <citation type="submission" date="2024-02" db="EMBL/GenBank/DDBJ databases">
        <title>High-quality chromosome-scale genome assembly of Pensacola bahiagrass (Paspalum notatum Flugge var. saurae).</title>
        <authorList>
            <person name="Vega J.M."/>
            <person name="Podio M."/>
            <person name="Orjuela J."/>
            <person name="Siena L.A."/>
            <person name="Pessino S.C."/>
            <person name="Combes M.C."/>
            <person name="Mariac C."/>
            <person name="Albertini E."/>
            <person name="Pupilli F."/>
            <person name="Ortiz J.P.A."/>
            <person name="Leblanc O."/>
        </authorList>
    </citation>
    <scope>NUCLEOTIDE SEQUENCE [LARGE SCALE GENOMIC DNA]</scope>
    <source>
        <strain evidence="2">R1</strain>
        <tissue evidence="2">Leaf</tissue>
    </source>
</reference>
<evidence type="ECO:0000256" key="1">
    <source>
        <dbReference type="SAM" id="MobiDB-lite"/>
    </source>
</evidence>
<dbReference type="AlphaFoldDB" id="A0AAQ3U795"/>
<dbReference type="EMBL" id="CP144751">
    <property type="protein sequence ID" value="WVZ86849.1"/>
    <property type="molecule type" value="Genomic_DNA"/>
</dbReference>
<gene>
    <name evidence="2" type="ORF">U9M48_033570</name>
</gene>
<dbReference type="Proteomes" id="UP001341281">
    <property type="component" value="Chromosome 07"/>
</dbReference>
<feature type="compositionally biased region" description="Basic and acidic residues" evidence="1">
    <location>
        <begin position="1"/>
        <end position="16"/>
    </location>
</feature>
<protein>
    <submittedName>
        <fullName evidence="2">Uncharacterized protein</fullName>
    </submittedName>
</protein>